<reference evidence="7" key="1">
    <citation type="submission" date="2012-12" db="EMBL/GenBank/DDBJ databases">
        <authorList>
            <person name="Hellsten U."/>
            <person name="Grimwood J."/>
            <person name="Chapman J.A."/>
            <person name="Shapiro H."/>
            <person name="Aerts A."/>
            <person name="Otillar R.P."/>
            <person name="Terry A.Y."/>
            <person name="Boore J.L."/>
            <person name="Simakov O."/>
            <person name="Marletaz F."/>
            <person name="Cho S.-J."/>
            <person name="Edsinger-Gonzales E."/>
            <person name="Havlak P."/>
            <person name="Kuo D.-H."/>
            <person name="Larsson T."/>
            <person name="Lv J."/>
            <person name="Arendt D."/>
            <person name="Savage R."/>
            <person name="Osoegawa K."/>
            <person name="de Jong P."/>
            <person name="Lindberg D.R."/>
            <person name="Seaver E.C."/>
            <person name="Weisblat D.A."/>
            <person name="Putnam N.H."/>
            <person name="Grigoriev I.V."/>
            <person name="Rokhsar D.S."/>
        </authorList>
    </citation>
    <scope>NUCLEOTIDE SEQUENCE</scope>
    <source>
        <strain evidence="7">I ESC-2004</strain>
    </source>
</reference>
<protein>
    <submittedName>
        <fullName evidence="5 6">Uncharacterized protein</fullName>
    </submittedName>
</protein>
<feature type="compositionally biased region" description="Basic and acidic residues" evidence="4">
    <location>
        <begin position="622"/>
        <end position="633"/>
    </location>
</feature>
<dbReference type="Gene3D" id="2.130.10.10">
    <property type="entry name" value="YVTN repeat-like/Quinoprotein amine dehydrogenase"/>
    <property type="match status" value="1"/>
</dbReference>
<keyword evidence="3" id="KW-0539">Nucleus</keyword>
<feature type="region of interest" description="Disordered" evidence="4">
    <location>
        <begin position="317"/>
        <end position="362"/>
    </location>
</feature>
<keyword evidence="2" id="KW-0804">Transcription</keyword>
<accession>R7T4Z5</accession>
<dbReference type="Proteomes" id="UP000014760">
    <property type="component" value="Unassembled WGS sequence"/>
</dbReference>
<dbReference type="InterPro" id="IPR015943">
    <property type="entry name" value="WD40/YVTN_repeat-like_dom_sf"/>
</dbReference>
<dbReference type="EnsemblMetazoa" id="CapteT228867">
    <property type="protein sequence ID" value="CapteP228867"/>
    <property type="gene ID" value="CapteG228867"/>
</dbReference>
<proteinExistence type="predicted"/>
<feature type="compositionally biased region" description="Basic residues" evidence="4">
    <location>
        <begin position="387"/>
        <end position="396"/>
    </location>
</feature>
<feature type="region of interest" description="Disordered" evidence="4">
    <location>
        <begin position="1"/>
        <end position="134"/>
    </location>
</feature>
<dbReference type="EMBL" id="KB311953">
    <property type="protein sequence ID" value="ELT88202.1"/>
    <property type="molecule type" value="Genomic_DNA"/>
</dbReference>
<evidence type="ECO:0000256" key="1">
    <source>
        <dbReference type="ARBA" id="ARBA00004123"/>
    </source>
</evidence>
<feature type="compositionally biased region" description="Acidic residues" evidence="4">
    <location>
        <begin position="608"/>
        <end position="621"/>
    </location>
</feature>
<feature type="region of interest" description="Disordered" evidence="4">
    <location>
        <begin position="383"/>
        <end position="422"/>
    </location>
</feature>
<reference evidence="5 7" key="2">
    <citation type="journal article" date="2013" name="Nature">
        <title>Insights into bilaterian evolution from three spiralian genomes.</title>
        <authorList>
            <person name="Simakov O."/>
            <person name="Marletaz F."/>
            <person name="Cho S.J."/>
            <person name="Edsinger-Gonzales E."/>
            <person name="Havlak P."/>
            <person name="Hellsten U."/>
            <person name="Kuo D.H."/>
            <person name="Larsson T."/>
            <person name="Lv J."/>
            <person name="Arendt D."/>
            <person name="Savage R."/>
            <person name="Osoegawa K."/>
            <person name="de Jong P."/>
            <person name="Grimwood J."/>
            <person name="Chapman J.A."/>
            <person name="Shapiro H."/>
            <person name="Aerts A."/>
            <person name="Otillar R.P."/>
            <person name="Terry A.Y."/>
            <person name="Boore J.L."/>
            <person name="Grigoriev I.V."/>
            <person name="Lindberg D.R."/>
            <person name="Seaver E.C."/>
            <person name="Weisblat D.A."/>
            <person name="Putnam N.H."/>
            <person name="Rokhsar D.S."/>
        </authorList>
    </citation>
    <scope>NUCLEOTIDE SEQUENCE</scope>
    <source>
        <strain evidence="5 7">I ESC-2004</strain>
    </source>
</reference>
<feature type="compositionally biased region" description="Polar residues" evidence="4">
    <location>
        <begin position="210"/>
        <end position="228"/>
    </location>
</feature>
<dbReference type="InterPro" id="IPR017956">
    <property type="entry name" value="AT_hook_DNA-bd_motif"/>
</dbReference>
<dbReference type="InterPro" id="IPR001680">
    <property type="entry name" value="WD40_rpt"/>
</dbReference>
<dbReference type="OrthoDB" id="4703at2759"/>
<feature type="compositionally biased region" description="Basic and acidic residues" evidence="4">
    <location>
        <begin position="353"/>
        <end position="362"/>
    </location>
</feature>
<feature type="region of interest" description="Disordered" evidence="4">
    <location>
        <begin position="438"/>
        <end position="477"/>
    </location>
</feature>
<dbReference type="AlphaFoldDB" id="R7T4Z5"/>
<dbReference type="PANTHER" id="PTHR15052">
    <property type="entry name" value="RNA POLYMERASE III TRANSCRIPTION INITIATION FACTOR COMPLEX SUBUNIT"/>
    <property type="match status" value="1"/>
</dbReference>
<dbReference type="PANTHER" id="PTHR15052:SF2">
    <property type="entry name" value="GENERAL TRANSCRIPTION FACTOR 3C POLYPEPTIDE 2"/>
    <property type="match status" value="1"/>
</dbReference>
<feature type="compositionally biased region" description="Basic and acidic residues" evidence="4">
    <location>
        <begin position="456"/>
        <end position="468"/>
    </location>
</feature>
<feature type="region of interest" description="Disordered" evidence="4">
    <location>
        <begin position="598"/>
        <end position="666"/>
    </location>
</feature>
<feature type="compositionally biased region" description="Low complexity" evidence="4">
    <location>
        <begin position="29"/>
        <end position="40"/>
    </location>
</feature>
<dbReference type="InterPro" id="IPR036322">
    <property type="entry name" value="WD40_repeat_dom_sf"/>
</dbReference>
<evidence type="ECO:0000256" key="3">
    <source>
        <dbReference type="ARBA" id="ARBA00023242"/>
    </source>
</evidence>
<organism evidence="5">
    <name type="scientific">Capitella teleta</name>
    <name type="common">Polychaete worm</name>
    <dbReference type="NCBI Taxonomy" id="283909"/>
    <lineage>
        <taxon>Eukaryota</taxon>
        <taxon>Metazoa</taxon>
        <taxon>Spiralia</taxon>
        <taxon>Lophotrochozoa</taxon>
        <taxon>Annelida</taxon>
        <taxon>Polychaeta</taxon>
        <taxon>Sedentaria</taxon>
        <taxon>Scolecida</taxon>
        <taxon>Capitellidae</taxon>
        <taxon>Capitella</taxon>
    </lineage>
</organism>
<dbReference type="HOGENOM" id="CLU_274987_0_0_1"/>
<dbReference type="EMBL" id="AMQN01003511">
    <property type="status" value="NOT_ANNOTATED_CDS"/>
    <property type="molecule type" value="Genomic_DNA"/>
</dbReference>
<dbReference type="GO" id="GO:0006383">
    <property type="term" value="P:transcription by RNA polymerase III"/>
    <property type="evidence" value="ECO:0007669"/>
    <property type="project" value="TreeGrafter"/>
</dbReference>
<feature type="compositionally biased region" description="Acidic residues" evidence="4">
    <location>
        <begin position="634"/>
        <end position="664"/>
    </location>
</feature>
<gene>
    <name evidence="5" type="ORF">CAPTEDRAFT_228867</name>
</gene>
<keyword evidence="7" id="KW-1185">Reference proteome</keyword>
<comment type="subcellular location">
    <subcellularLocation>
        <location evidence="1">Nucleus</location>
    </subcellularLocation>
</comment>
<dbReference type="GO" id="GO:0003677">
    <property type="term" value="F:DNA binding"/>
    <property type="evidence" value="ECO:0007669"/>
    <property type="project" value="InterPro"/>
</dbReference>
<feature type="compositionally biased region" description="Low complexity" evidence="4">
    <location>
        <begin position="93"/>
        <end position="111"/>
    </location>
</feature>
<dbReference type="GO" id="GO:0005634">
    <property type="term" value="C:nucleus"/>
    <property type="evidence" value="ECO:0007669"/>
    <property type="project" value="UniProtKB-SubCell"/>
</dbReference>
<dbReference type="SUPFAM" id="SSF50978">
    <property type="entry name" value="WD40 repeat-like"/>
    <property type="match status" value="1"/>
</dbReference>
<dbReference type="STRING" id="283909.R7T4Z5"/>
<dbReference type="SMART" id="SM00320">
    <property type="entry name" value="WD40"/>
    <property type="match status" value="5"/>
</dbReference>
<evidence type="ECO:0000313" key="5">
    <source>
        <dbReference type="EMBL" id="ELT88202.1"/>
    </source>
</evidence>
<evidence type="ECO:0000313" key="7">
    <source>
        <dbReference type="Proteomes" id="UP000014760"/>
    </source>
</evidence>
<sequence>MGKPSKGGHGPPPKRGRPPKSQNTPQSKTVTPTTSSPVDDALGSKLDDILSLIGSSEMEKKDETPKTSLAARRGRRSAQKAARVTTPGPAKNASPVAQSSPSAAKKAQSASTKEAPPSGFVIWNADPSPVPQPSILAAKNAQTSAVVINKGQPTSVAKPSPSAMKQAQTSFVIKNEEPFPVSMSSPSTANIAQPTALTITEAQPIPVPQPSSSAGKKVQPTPSSPKNAQSSIFVIRNAEPIPVPQSAVTQKAQSSQFVIRNAQPLHMIASPPSAAKEAQPLTVVKVEPLSPPKSTSVTPTHLPLPIKVSPKYYQPSMADMSSPVSWPKPQSPKRTALPSSSNNVSPVNSMEKGNSDSHKYAQEETRVNILTLDDSILVKEEDIAAPVKRKPGRPPKVKTPGETPKRGRGRPRKSQVAEDSSLLDEDAVYTPVAKTTIARSSRGRQIKPVKSFAQPEVKKESGETDGPRIKARTPGYQQNPDKVSFEALLASLSEPEAEVDPSISTVCFHCGEDCRGLQSLQLHLMEQHHRIWEAQRPEGFHRPAYCLKALGEIKCLKCGAKFRGVPTFFTHEKWCGREEEKVTCELCGEEMLAMKEEKHKKKCKPKEEEEEEEGICDDGDGSESRDSEVKLTDCEESSDDDDDLEDFDEDDKDDEAASDDTDVTNDDRRCKTHLAMVPPTARALGEEWPFYSIVNETDMKQYSNVYDWMKEHKVEMLFEDWMPGFFEILSDVESMEGQTHTPLCGTAVTGGNIWRTEWCPMPLDSTDVQYLAVSHGETYEAAEKGSIIATGAACNRIQIWRLGELNTGMESNMELCYVISVEGKRIWDMKWCATGAYQPSQRLGLIAVASSDGFVRILSVPPSNEAISGRLLKLPTSCILSASDSNVPHECLCLDWSLQDECGTVCAGYDDGLIAVWYLHVSSSLLRSENLLFASRVFQAHLSPVKSLSIFPNVPHYIVSAAAASRDILVWDLQDPSAPLHEYLYYRAVSACWPFNWSTVLVGTDFFEVSKGNPVLQLAVGFESDINPLFQNASCFWSVAHSPWLNSVIACNNDGFVSLIMPTSPIGRVPVLFTKKFRLCWRLDAKNSLQKPEYADCREITPKLSNKSALHCVRWNPNNKCARWVACGGSEGKLFVKKVTCKPKQPLKKIHKLKKKCEEDDDV</sequence>
<dbReference type="InterPro" id="IPR052416">
    <property type="entry name" value="GTF3C_component"/>
</dbReference>
<evidence type="ECO:0000256" key="4">
    <source>
        <dbReference type="SAM" id="MobiDB-lite"/>
    </source>
</evidence>
<dbReference type="SMART" id="SM00384">
    <property type="entry name" value="AT_hook"/>
    <property type="match status" value="3"/>
</dbReference>
<evidence type="ECO:0000313" key="6">
    <source>
        <dbReference type="EnsemblMetazoa" id="CapteP228867"/>
    </source>
</evidence>
<dbReference type="OMA" id="MYMASHT"/>
<evidence type="ECO:0000256" key="2">
    <source>
        <dbReference type="ARBA" id="ARBA00023163"/>
    </source>
</evidence>
<feature type="region of interest" description="Disordered" evidence="4">
    <location>
        <begin position="204"/>
        <end position="228"/>
    </location>
</feature>
<dbReference type="GO" id="GO:0000127">
    <property type="term" value="C:transcription factor TFIIIC complex"/>
    <property type="evidence" value="ECO:0007669"/>
    <property type="project" value="TreeGrafter"/>
</dbReference>
<name>R7T4Z5_CAPTE</name>
<reference evidence="6" key="3">
    <citation type="submission" date="2015-06" db="UniProtKB">
        <authorList>
            <consortium name="EnsemblMetazoa"/>
        </authorList>
    </citation>
    <scope>IDENTIFICATION</scope>
</reference>
<feature type="compositionally biased region" description="Low complexity" evidence="4">
    <location>
        <begin position="338"/>
        <end position="349"/>
    </location>
</feature>